<evidence type="ECO:0000256" key="4">
    <source>
        <dbReference type="ARBA" id="ARBA00022695"/>
    </source>
</evidence>
<evidence type="ECO:0000259" key="12">
    <source>
        <dbReference type="Pfam" id="PF04963"/>
    </source>
</evidence>
<feature type="region of interest" description="Disordered" evidence="10">
    <location>
        <begin position="102"/>
        <end position="122"/>
    </location>
</feature>
<keyword evidence="14" id="KW-1185">Reference proteome</keyword>
<evidence type="ECO:0000256" key="2">
    <source>
        <dbReference type="ARBA" id="ARBA00022478"/>
    </source>
</evidence>
<accession>A0A0D6MLM1</accession>
<proteinExistence type="inferred from homology"/>
<evidence type="ECO:0000256" key="1">
    <source>
        <dbReference type="ARBA" id="ARBA00008798"/>
    </source>
</evidence>
<dbReference type="GO" id="GO:0016987">
    <property type="term" value="F:sigma factor activity"/>
    <property type="evidence" value="ECO:0007669"/>
    <property type="project" value="UniProtKB-KW"/>
</dbReference>
<dbReference type="Pfam" id="PF04963">
    <property type="entry name" value="Sigma54_CBD"/>
    <property type="match status" value="1"/>
</dbReference>
<dbReference type="EMBL" id="BALE01000017">
    <property type="protein sequence ID" value="GAN54300.1"/>
    <property type="molecule type" value="Genomic_DNA"/>
</dbReference>
<dbReference type="OrthoDB" id="9814402at2"/>
<dbReference type="RefSeq" id="WP_048848820.1">
    <property type="nucleotide sequence ID" value="NZ_BALE01000017.1"/>
</dbReference>
<keyword evidence="3 9" id="KW-0808">Transferase</keyword>
<protein>
    <recommendedName>
        <fullName evidence="9">RNA polymerase sigma-54 factor</fullName>
    </recommendedName>
</protein>
<evidence type="ECO:0000313" key="14">
    <source>
        <dbReference type="Proteomes" id="UP000032679"/>
    </source>
</evidence>
<feature type="domain" description="RNA polymerase sigma factor 54 DNA-binding" evidence="11">
    <location>
        <begin position="310"/>
        <end position="467"/>
    </location>
</feature>
<dbReference type="NCBIfam" id="TIGR02395">
    <property type="entry name" value="rpoN_sigma"/>
    <property type="match status" value="1"/>
</dbReference>
<evidence type="ECO:0000256" key="6">
    <source>
        <dbReference type="ARBA" id="ARBA00023082"/>
    </source>
</evidence>
<name>A0A0D6MLM1_9PROT</name>
<dbReference type="Gene3D" id="1.10.10.60">
    <property type="entry name" value="Homeodomain-like"/>
    <property type="match status" value="1"/>
</dbReference>
<keyword evidence="6 9" id="KW-0731">Sigma factor</keyword>
<organism evidence="13 14">
    <name type="scientific">Tanticharoenia sakaeratensis NBRC 103193</name>
    <dbReference type="NCBI Taxonomy" id="1231623"/>
    <lineage>
        <taxon>Bacteria</taxon>
        <taxon>Pseudomonadati</taxon>
        <taxon>Pseudomonadota</taxon>
        <taxon>Alphaproteobacteria</taxon>
        <taxon>Acetobacterales</taxon>
        <taxon>Acetobacteraceae</taxon>
        <taxon>Tanticharoenia</taxon>
    </lineage>
</organism>
<keyword evidence="8 9" id="KW-0804">Transcription</keyword>
<keyword evidence="2 9" id="KW-0240">DNA-directed RNA polymerase</keyword>
<dbReference type="GO" id="GO:0016779">
    <property type="term" value="F:nucleotidyltransferase activity"/>
    <property type="evidence" value="ECO:0007669"/>
    <property type="project" value="UniProtKB-KW"/>
</dbReference>
<dbReference type="InterPro" id="IPR007046">
    <property type="entry name" value="RNA_pol_sigma_54_core-bd"/>
</dbReference>
<comment type="similarity">
    <text evidence="1 9">Belongs to the sigma-54 factor family.</text>
</comment>
<sequence length="472" mass="51121">MLAPSLDLRQSTSLVMTPQLRQAIALLQSTNLEAAAFLAEQAEANPLLELTYDDLAATGDSSPAEFDAATVDMALSDGAAPDAATFSQSDIDDAPYDVRAAGPGGADVEVDDRPEAGAPGPSLRTRLAEQIALTFSDVRPRLIASHLLALLDEAGRLPHTPDEMAESLGITRDELEAVRTTLMQLEPCGVFATTLAECLEAQLRAVNRFDPAMAALLANLDLLAARDLPALRRVCNVDTEDMAEMIAELRALDPKPGFEPDSAPIAIVPDVWVKAHGGSFRVALNSATLPRVRLNEELRSSLARDRTARSYLTERAASAAWVVKSIESRTNSLLAVTRAIVARQEAFLRDGVTALRPMTLREIAEDTALHESTVSRVTANKYAATPRGTIALRFFFSVSLGAGADGHSAEAIRHRIRTMIEREPPDGILSDDAISDILRKDGIEIMRRTVAKYREAMGLPTSAQRKREKRKR</sequence>
<dbReference type="InterPro" id="IPR007634">
    <property type="entry name" value="RNA_pol_sigma_54_DNA-bd"/>
</dbReference>
<dbReference type="PROSITE" id="PS50044">
    <property type="entry name" value="SIGMA54_3"/>
    <property type="match status" value="1"/>
</dbReference>
<dbReference type="STRING" id="1231623.Tasa_017_183"/>
<evidence type="ECO:0000256" key="7">
    <source>
        <dbReference type="ARBA" id="ARBA00023125"/>
    </source>
</evidence>
<dbReference type="InterPro" id="IPR000394">
    <property type="entry name" value="RNA_pol_sigma_54"/>
</dbReference>
<evidence type="ECO:0000256" key="9">
    <source>
        <dbReference type="PIRNR" id="PIRNR000774"/>
    </source>
</evidence>
<evidence type="ECO:0000256" key="5">
    <source>
        <dbReference type="ARBA" id="ARBA00023015"/>
    </source>
</evidence>
<evidence type="ECO:0000256" key="3">
    <source>
        <dbReference type="ARBA" id="ARBA00022679"/>
    </source>
</evidence>
<evidence type="ECO:0000313" key="13">
    <source>
        <dbReference type="EMBL" id="GAN54300.1"/>
    </source>
</evidence>
<dbReference type="Proteomes" id="UP000032679">
    <property type="component" value="Unassembled WGS sequence"/>
</dbReference>
<dbReference type="PRINTS" id="PR00045">
    <property type="entry name" value="SIGMA54FCT"/>
</dbReference>
<dbReference type="PIRSF" id="PIRSF000774">
    <property type="entry name" value="RpoN"/>
    <property type="match status" value="1"/>
</dbReference>
<dbReference type="GO" id="GO:0000428">
    <property type="term" value="C:DNA-directed RNA polymerase complex"/>
    <property type="evidence" value="ECO:0007669"/>
    <property type="project" value="UniProtKB-KW"/>
</dbReference>
<gene>
    <name evidence="13" type="ORF">Tasa_017_183</name>
</gene>
<evidence type="ECO:0000256" key="10">
    <source>
        <dbReference type="SAM" id="MobiDB-lite"/>
    </source>
</evidence>
<dbReference type="GO" id="GO:0001216">
    <property type="term" value="F:DNA-binding transcription activator activity"/>
    <property type="evidence" value="ECO:0007669"/>
    <property type="project" value="InterPro"/>
</dbReference>
<keyword evidence="4 9" id="KW-0548">Nucleotidyltransferase</keyword>
<dbReference type="PROSITE" id="PS00717">
    <property type="entry name" value="SIGMA54_1"/>
    <property type="match status" value="1"/>
</dbReference>
<keyword evidence="5 9" id="KW-0805">Transcription regulation</keyword>
<comment type="function">
    <text evidence="9">Sigma factors are initiation factors that promote the attachment of RNA polymerase to specific initiation sites and are then released.</text>
</comment>
<dbReference type="PANTHER" id="PTHR32248">
    <property type="entry name" value="RNA POLYMERASE SIGMA-54 FACTOR"/>
    <property type="match status" value="1"/>
</dbReference>
<dbReference type="PANTHER" id="PTHR32248:SF4">
    <property type="entry name" value="RNA POLYMERASE SIGMA-54 FACTOR"/>
    <property type="match status" value="1"/>
</dbReference>
<evidence type="ECO:0000259" key="11">
    <source>
        <dbReference type="Pfam" id="PF04552"/>
    </source>
</evidence>
<dbReference type="PROSITE" id="PS00718">
    <property type="entry name" value="SIGMA54_2"/>
    <property type="match status" value="1"/>
</dbReference>
<dbReference type="Gene3D" id="1.10.10.1330">
    <property type="entry name" value="RNA polymerase sigma-54 factor, core-binding domain"/>
    <property type="match status" value="1"/>
</dbReference>
<dbReference type="NCBIfam" id="NF004596">
    <property type="entry name" value="PRK05932.1-3"/>
    <property type="match status" value="1"/>
</dbReference>
<dbReference type="GO" id="GO:0006352">
    <property type="term" value="P:DNA-templated transcription initiation"/>
    <property type="evidence" value="ECO:0007669"/>
    <property type="project" value="InterPro"/>
</dbReference>
<dbReference type="Pfam" id="PF04552">
    <property type="entry name" value="Sigma54_DBD"/>
    <property type="match status" value="1"/>
</dbReference>
<feature type="domain" description="RNA polymerase sigma factor 54 core-binding" evidence="12">
    <location>
        <begin position="120"/>
        <end position="297"/>
    </location>
</feature>
<dbReference type="GO" id="GO:0003677">
    <property type="term" value="F:DNA binding"/>
    <property type="evidence" value="ECO:0007669"/>
    <property type="project" value="UniProtKB-KW"/>
</dbReference>
<comment type="caution">
    <text evidence="13">The sequence shown here is derived from an EMBL/GenBank/DDBJ whole genome shotgun (WGS) entry which is preliminary data.</text>
</comment>
<evidence type="ECO:0000256" key="8">
    <source>
        <dbReference type="ARBA" id="ARBA00023163"/>
    </source>
</evidence>
<dbReference type="AlphaFoldDB" id="A0A0D6MLM1"/>
<reference evidence="13 14" key="1">
    <citation type="submission" date="2012-10" db="EMBL/GenBank/DDBJ databases">
        <title>Genome sequencing of Tanticharoenia sakaeratensis NBRC 103193.</title>
        <authorList>
            <person name="Azuma Y."/>
            <person name="Hadano H."/>
            <person name="Hirakawa H."/>
            <person name="Matsushita K."/>
        </authorList>
    </citation>
    <scope>NUCLEOTIDE SEQUENCE [LARGE SCALE GENOMIC DNA]</scope>
    <source>
        <strain evidence="13 14">NBRC 103193</strain>
    </source>
</reference>
<dbReference type="Pfam" id="PF00309">
    <property type="entry name" value="Sigma54_AID"/>
    <property type="match status" value="1"/>
</dbReference>
<dbReference type="InterPro" id="IPR038709">
    <property type="entry name" value="RpoN_core-bd_sf"/>
</dbReference>
<keyword evidence="7 9" id="KW-0238">DNA-binding</keyword>